<name>A0A7D9H364_9GAMM</name>
<proteinExistence type="predicted"/>
<protein>
    <submittedName>
        <fullName evidence="1">Uncharacterized protein</fullName>
    </submittedName>
</protein>
<organism evidence="1">
    <name type="scientific">uncultured Woeseiaceae bacterium</name>
    <dbReference type="NCBI Taxonomy" id="1983305"/>
    <lineage>
        <taxon>Bacteria</taxon>
        <taxon>Pseudomonadati</taxon>
        <taxon>Pseudomonadota</taxon>
        <taxon>Gammaproteobacteria</taxon>
        <taxon>Woeseiales</taxon>
        <taxon>Woeseiaceae</taxon>
        <taxon>environmental samples</taxon>
    </lineage>
</organism>
<reference evidence="1" key="1">
    <citation type="submission" date="2019-07" db="EMBL/GenBank/DDBJ databases">
        <authorList>
            <person name="Weber M."/>
            <person name="Kostadinov I."/>
            <person name="Kostadinov D I."/>
        </authorList>
    </citation>
    <scope>NUCLEOTIDE SEQUENCE</scope>
    <source>
        <strain evidence="1">Gfbio:sag-sample-b02:053724c1-46a9-4a36-b237-ea2bf867836b</strain>
    </source>
</reference>
<accession>A0A7D9H364</accession>
<dbReference type="EMBL" id="LR633966">
    <property type="protein sequence ID" value="VUX54965.1"/>
    <property type="molecule type" value="Genomic_DNA"/>
</dbReference>
<evidence type="ECO:0000313" key="1">
    <source>
        <dbReference type="EMBL" id="VUX54965.1"/>
    </source>
</evidence>
<sequence>MLTEIYIEALLVDKEMADQVWETWDKREIDDQMAWRILAFSPLQAR</sequence>
<dbReference type="AlphaFoldDB" id="A0A7D9H364"/>
<gene>
    <name evidence="1" type="ORF">JTBB02_V1_60008</name>
</gene>